<dbReference type="Proteomes" id="UP001519311">
    <property type="component" value="Unassembled WGS sequence"/>
</dbReference>
<dbReference type="EMBL" id="JAGINS010000001">
    <property type="protein sequence ID" value="MBP2360892.1"/>
    <property type="molecule type" value="Genomic_DNA"/>
</dbReference>
<proteinExistence type="predicted"/>
<protein>
    <recommendedName>
        <fullName evidence="1">DUF397 domain-containing protein</fullName>
    </recommendedName>
</protein>
<comment type="caution">
    <text evidence="2">The sequence shown here is derived from an EMBL/GenBank/DDBJ whole genome shotgun (WGS) entry which is preliminary data.</text>
</comment>
<sequence>MKRVSRPDLTAAAWRRSSYSNQEGGNCVETADGFPGLVPVRDSKNALGPALAFPAGSWTSFIGALQQNRRFRSSRQ</sequence>
<organism evidence="2 3">
    <name type="scientific">Streptomyces clavifer</name>
    <dbReference type="NCBI Taxonomy" id="68188"/>
    <lineage>
        <taxon>Bacteria</taxon>
        <taxon>Bacillati</taxon>
        <taxon>Actinomycetota</taxon>
        <taxon>Actinomycetes</taxon>
        <taxon>Kitasatosporales</taxon>
        <taxon>Streptomycetaceae</taxon>
        <taxon>Streptomyces</taxon>
    </lineage>
</organism>
<accession>A0ABS4VAG8</accession>
<evidence type="ECO:0000313" key="2">
    <source>
        <dbReference type="EMBL" id="MBP2360892.1"/>
    </source>
</evidence>
<dbReference type="Pfam" id="PF04149">
    <property type="entry name" value="DUF397"/>
    <property type="match status" value="1"/>
</dbReference>
<gene>
    <name evidence="2" type="ORF">JOF59_003292</name>
</gene>
<name>A0ABS4VAG8_9ACTN</name>
<keyword evidence="3" id="KW-1185">Reference proteome</keyword>
<reference evidence="2 3" key="1">
    <citation type="submission" date="2021-03" db="EMBL/GenBank/DDBJ databases">
        <title>Sequencing the genomes of 1000 actinobacteria strains.</title>
        <authorList>
            <person name="Klenk H.-P."/>
        </authorList>
    </citation>
    <scope>NUCLEOTIDE SEQUENCE [LARGE SCALE GENOMIC DNA]</scope>
    <source>
        <strain evidence="2 3">DSM 40843</strain>
    </source>
</reference>
<feature type="domain" description="DUF397" evidence="1">
    <location>
        <begin position="12"/>
        <end position="65"/>
    </location>
</feature>
<evidence type="ECO:0000313" key="3">
    <source>
        <dbReference type="Proteomes" id="UP001519311"/>
    </source>
</evidence>
<dbReference type="InterPro" id="IPR007278">
    <property type="entry name" value="DUF397"/>
</dbReference>
<evidence type="ECO:0000259" key="1">
    <source>
        <dbReference type="Pfam" id="PF04149"/>
    </source>
</evidence>